<organism evidence="2 3">
    <name type="scientific">Labrys monachus</name>
    <dbReference type="NCBI Taxonomy" id="217067"/>
    <lineage>
        <taxon>Bacteria</taxon>
        <taxon>Pseudomonadati</taxon>
        <taxon>Pseudomonadota</taxon>
        <taxon>Alphaproteobacteria</taxon>
        <taxon>Hyphomicrobiales</taxon>
        <taxon>Xanthobacteraceae</taxon>
        <taxon>Labrys</taxon>
    </lineage>
</organism>
<gene>
    <name evidence="2" type="ORF">J3R73_001389</name>
</gene>
<evidence type="ECO:0000313" key="2">
    <source>
        <dbReference type="EMBL" id="MDQ0391597.1"/>
    </source>
</evidence>
<dbReference type="Proteomes" id="UP001237448">
    <property type="component" value="Unassembled WGS sequence"/>
</dbReference>
<dbReference type="InterPro" id="IPR032710">
    <property type="entry name" value="NTF2-like_dom_sf"/>
</dbReference>
<name>A0ABU0FAF4_9HYPH</name>
<protein>
    <submittedName>
        <fullName evidence="2">Uncharacterized protein (TIGR02246 family)</fullName>
    </submittedName>
</protein>
<sequence>MTEDERAIRDMVDQWMSASKAGDHETVLGLMTDDAIFMVPGREPFGKDAFEAAVQGSKDIRVEGGSEIQEIQVLGDWAWLRNHVEVSITPPGGEAIRRSGYTLTILRKGADGRWRLMRDANLMG</sequence>
<keyword evidence="3" id="KW-1185">Reference proteome</keyword>
<dbReference type="Gene3D" id="3.10.450.50">
    <property type="match status" value="1"/>
</dbReference>
<comment type="caution">
    <text evidence="2">The sequence shown here is derived from an EMBL/GenBank/DDBJ whole genome shotgun (WGS) entry which is preliminary data.</text>
</comment>
<dbReference type="InterPro" id="IPR027843">
    <property type="entry name" value="DUF4440"/>
</dbReference>
<dbReference type="NCBIfam" id="TIGR02246">
    <property type="entry name" value="SgcJ/EcaC family oxidoreductase"/>
    <property type="match status" value="1"/>
</dbReference>
<dbReference type="EMBL" id="JAUSVK010000001">
    <property type="protein sequence ID" value="MDQ0391597.1"/>
    <property type="molecule type" value="Genomic_DNA"/>
</dbReference>
<accession>A0ABU0FAF4</accession>
<evidence type="ECO:0000313" key="3">
    <source>
        <dbReference type="Proteomes" id="UP001237448"/>
    </source>
</evidence>
<feature type="domain" description="DUF4440" evidence="1">
    <location>
        <begin position="8"/>
        <end position="116"/>
    </location>
</feature>
<dbReference type="SUPFAM" id="SSF54427">
    <property type="entry name" value="NTF2-like"/>
    <property type="match status" value="1"/>
</dbReference>
<dbReference type="Pfam" id="PF14534">
    <property type="entry name" value="DUF4440"/>
    <property type="match status" value="1"/>
</dbReference>
<evidence type="ECO:0000259" key="1">
    <source>
        <dbReference type="Pfam" id="PF14534"/>
    </source>
</evidence>
<dbReference type="RefSeq" id="WP_307424177.1">
    <property type="nucleotide sequence ID" value="NZ_JAUSVK010000001.1"/>
</dbReference>
<reference evidence="2 3" key="1">
    <citation type="submission" date="2023-07" db="EMBL/GenBank/DDBJ databases">
        <title>Genomic Encyclopedia of Type Strains, Phase IV (KMG-IV): sequencing the most valuable type-strain genomes for metagenomic binning, comparative biology and taxonomic classification.</title>
        <authorList>
            <person name="Goeker M."/>
        </authorList>
    </citation>
    <scope>NUCLEOTIDE SEQUENCE [LARGE SCALE GENOMIC DNA]</scope>
    <source>
        <strain evidence="2 3">DSM 5896</strain>
    </source>
</reference>
<dbReference type="InterPro" id="IPR011944">
    <property type="entry name" value="Steroid_delta5-4_isomerase"/>
</dbReference>
<proteinExistence type="predicted"/>